<comment type="caution">
    <text evidence="1">The sequence shown here is derived from an EMBL/GenBank/DDBJ whole genome shotgun (WGS) entry which is preliminary data.</text>
</comment>
<proteinExistence type="predicted"/>
<reference evidence="1 2" key="1">
    <citation type="journal article" date="2016" name="Nat. Commun.">
        <title>Thousands of microbial genomes shed light on interconnected biogeochemical processes in an aquifer system.</title>
        <authorList>
            <person name="Anantharaman K."/>
            <person name="Brown C.T."/>
            <person name="Hug L.A."/>
            <person name="Sharon I."/>
            <person name="Castelle C.J."/>
            <person name="Probst A.J."/>
            <person name="Thomas B.C."/>
            <person name="Singh A."/>
            <person name="Wilkins M.J."/>
            <person name="Karaoz U."/>
            <person name="Brodie E.L."/>
            <person name="Williams K.H."/>
            <person name="Hubbard S.S."/>
            <person name="Banfield J.F."/>
        </authorList>
    </citation>
    <scope>NUCLEOTIDE SEQUENCE [LARGE SCALE GENOMIC DNA]</scope>
</reference>
<dbReference type="EMBL" id="MHTW01000027">
    <property type="protein sequence ID" value="OHA66705.1"/>
    <property type="molecule type" value="Genomic_DNA"/>
</dbReference>
<organism evidence="1 2">
    <name type="scientific">Candidatus Wildermuthbacteria bacterium RIFCSPHIGHO2_02_FULL_47_12</name>
    <dbReference type="NCBI Taxonomy" id="1802451"/>
    <lineage>
        <taxon>Bacteria</taxon>
        <taxon>Candidatus Wildermuthiibacteriota</taxon>
    </lineage>
</organism>
<gene>
    <name evidence="1" type="ORF">A3C82_00580</name>
</gene>
<evidence type="ECO:0000313" key="2">
    <source>
        <dbReference type="Proteomes" id="UP000176901"/>
    </source>
</evidence>
<accession>A0A1G2R1F0</accession>
<name>A0A1G2R1F0_9BACT</name>
<sequence length="121" mass="13665">MNGREMQERVLQHYRRLTLKNPGYYPVRMAELAPGVVAVEDGAGGCSVLFDPEQWQPTYTYLGALMTKGIGLGVLYSVMSGATPVRTIKDMAVLAKDRLSPKRSQVWHDAPQFFYNIMVRR</sequence>
<dbReference type="Proteomes" id="UP000176901">
    <property type="component" value="Unassembled WGS sequence"/>
</dbReference>
<protein>
    <submittedName>
        <fullName evidence="1">Uncharacterized protein</fullName>
    </submittedName>
</protein>
<evidence type="ECO:0000313" key="1">
    <source>
        <dbReference type="EMBL" id="OHA66705.1"/>
    </source>
</evidence>
<dbReference type="STRING" id="1802451.A3C82_00580"/>
<dbReference type="AlphaFoldDB" id="A0A1G2R1F0"/>